<evidence type="ECO:0000259" key="2">
    <source>
        <dbReference type="Pfam" id="PF04092"/>
    </source>
</evidence>
<dbReference type="VEuPathDB" id="ToxoDB:TGRUB_251962"/>
<sequence>MKRQRSLKPISVFFVFCLGLASATSSSAASVNDSGGSGLGDLAGALRGRQSGREVVQVPEKNVCSSWAGVSINLTQDQTDALFQCGPKTVLAPLQNPEKVYLEEDCRSPTLLKDAVPGAKWAAIAEQQGAYKLTLPPHRKKAETLYYRCKSEALIVAEISLIWFIKQYHEASEEAKKKILETLSRYYDLVRVITLVIAGIIERKVKIIKAIKALLKLASQTVHDILAKQEVVKAITDLYNYIKQHIPTIDEHLRAIVAAINDLVNYVKNLISQKLAERWELITKLLKNVADATGITCKVKIVANEEPLAGDPGLKKTCSDAKHPVYIKLGNGDREAVFKCGGSLTTLAPTQNTDKPKFCKSTDCNETTDLSEAFPGAYWDERNKEANIYRLVIPTEKRKDTRMYYKCKGASDSADPCTVLINVKSTETDDDEEEDVQECTVGTEKKVTLSPTDTVKFKCNLGTVVQPSFSSESPKVFDDSDGACSAPASLTSLVDASLTEDSSHGKYTKYTMNLNARPAEAKNLCLQCSSGKQNCKVRIHVPATDS</sequence>
<reference evidence="3 4" key="1">
    <citation type="submission" date="2014-05" db="EMBL/GenBank/DDBJ databases">
        <authorList>
            <person name="Sibley D."/>
            <person name="Venepally P."/>
            <person name="Karamycheva S."/>
            <person name="Hadjithomas M."/>
            <person name="Khan A."/>
            <person name="Brunk B."/>
            <person name="Roos D."/>
            <person name="Caler E."/>
            <person name="Lorenzi H."/>
        </authorList>
    </citation>
    <scope>NUCLEOTIDE SEQUENCE [LARGE SCALE GENOMIC DNA]</scope>
    <source>
        <strain evidence="3 4">RUB</strain>
    </source>
</reference>
<dbReference type="OrthoDB" id="10456022at2759"/>
<evidence type="ECO:0000256" key="1">
    <source>
        <dbReference type="SAM" id="SignalP"/>
    </source>
</evidence>
<dbReference type="Proteomes" id="UP000028834">
    <property type="component" value="Unassembled WGS sequence"/>
</dbReference>
<evidence type="ECO:0000313" key="3">
    <source>
        <dbReference type="EMBL" id="KFG56635.1"/>
    </source>
</evidence>
<dbReference type="SUPFAM" id="SSF74877">
    <property type="entry name" value="Major surface antigen p30, SAG1"/>
    <property type="match status" value="2"/>
</dbReference>
<organism evidence="3 4">
    <name type="scientific">Toxoplasma gondii RUB</name>
    <dbReference type="NCBI Taxonomy" id="935652"/>
    <lineage>
        <taxon>Eukaryota</taxon>
        <taxon>Sar</taxon>
        <taxon>Alveolata</taxon>
        <taxon>Apicomplexa</taxon>
        <taxon>Conoidasida</taxon>
        <taxon>Coccidia</taxon>
        <taxon>Eucoccidiorida</taxon>
        <taxon>Eimeriorina</taxon>
        <taxon>Sarcocystidae</taxon>
        <taxon>Toxoplasma</taxon>
    </lineage>
</organism>
<gene>
    <name evidence="3" type="ORF">TGRUB_251962</name>
</gene>
<dbReference type="InterPro" id="IPR007226">
    <property type="entry name" value="SRS_dom"/>
</dbReference>
<dbReference type="Gene3D" id="2.60.40.1320">
    <property type="entry name" value="SRS domain"/>
    <property type="match status" value="3"/>
</dbReference>
<feature type="signal peptide" evidence="1">
    <location>
        <begin position="1"/>
        <end position="23"/>
    </location>
</feature>
<proteinExistence type="predicted"/>
<evidence type="ECO:0000313" key="4">
    <source>
        <dbReference type="Proteomes" id="UP000028834"/>
    </source>
</evidence>
<dbReference type="Pfam" id="PF04092">
    <property type="entry name" value="SAG"/>
    <property type="match status" value="3"/>
</dbReference>
<feature type="domain" description="SRS" evidence="2">
    <location>
        <begin position="443"/>
        <end position="541"/>
    </location>
</feature>
<comment type="caution">
    <text evidence="3">The sequence shown here is derived from an EMBL/GenBank/DDBJ whole genome shotgun (WGS) entry which is preliminary data.</text>
</comment>
<feature type="chain" id="PRO_5001810171" evidence="1">
    <location>
        <begin position="24"/>
        <end position="546"/>
    </location>
</feature>
<dbReference type="GO" id="GO:0016020">
    <property type="term" value="C:membrane"/>
    <property type="evidence" value="ECO:0007669"/>
    <property type="project" value="InterPro"/>
</dbReference>
<dbReference type="AlphaFoldDB" id="A0A086LJ17"/>
<dbReference type="EMBL" id="AFYV02003139">
    <property type="protein sequence ID" value="KFG56635.1"/>
    <property type="molecule type" value="Genomic_DNA"/>
</dbReference>
<feature type="non-terminal residue" evidence="3">
    <location>
        <position position="546"/>
    </location>
</feature>
<feature type="domain" description="SRS" evidence="2">
    <location>
        <begin position="68"/>
        <end position="152"/>
    </location>
</feature>
<keyword evidence="1" id="KW-0732">Signal</keyword>
<dbReference type="InterPro" id="IPR036755">
    <property type="entry name" value="SRS_dom_sf"/>
</dbReference>
<name>A0A086LJ17_TOXGO</name>
<protein>
    <submittedName>
        <fullName evidence="3">SAG-related sequence SRS59K</fullName>
    </submittedName>
</protein>
<feature type="domain" description="SRS" evidence="2">
    <location>
        <begin position="317"/>
        <end position="423"/>
    </location>
</feature>
<accession>A0A086LJ17</accession>